<organism evidence="1">
    <name type="scientific">Anguilla anguilla</name>
    <name type="common">European freshwater eel</name>
    <name type="synonym">Muraena anguilla</name>
    <dbReference type="NCBI Taxonomy" id="7936"/>
    <lineage>
        <taxon>Eukaryota</taxon>
        <taxon>Metazoa</taxon>
        <taxon>Chordata</taxon>
        <taxon>Craniata</taxon>
        <taxon>Vertebrata</taxon>
        <taxon>Euteleostomi</taxon>
        <taxon>Actinopterygii</taxon>
        <taxon>Neopterygii</taxon>
        <taxon>Teleostei</taxon>
        <taxon>Anguilliformes</taxon>
        <taxon>Anguillidae</taxon>
        <taxon>Anguilla</taxon>
    </lineage>
</organism>
<accession>A0A0E9U2Z5</accession>
<dbReference type="EMBL" id="GBXM01049264">
    <property type="protein sequence ID" value="JAH59313.1"/>
    <property type="molecule type" value="Transcribed_RNA"/>
</dbReference>
<protein>
    <submittedName>
        <fullName evidence="1">Uncharacterized protein</fullName>
    </submittedName>
</protein>
<sequence>MLCGIMQHGEKCSKDMLCGIMQHGEKCSKACFALSCVSFAYR</sequence>
<proteinExistence type="predicted"/>
<dbReference type="AlphaFoldDB" id="A0A0E9U2Z5"/>
<evidence type="ECO:0000313" key="1">
    <source>
        <dbReference type="EMBL" id="JAH59313.1"/>
    </source>
</evidence>
<name>A0A0E9U2Z5_ANGAN</name>
<reference evidence="1" key="2">
    <citation type="journal article" date="2015" name="Fish Shellfish Immunol.">
        <title>Early steps in the European eel (Anguilla anguilla)-Vibrio vulnificus interaction in the gills: Role of the RtxA13 toxin.</title>
        <authorList>
            <person name="Callol A."/>
            <person name="Pajuelo D."/>
            <person name="Ebbesson L."/>
            <person name="Teles M."/>
            <person name="MacKenzie S."/>
            <person name="Amaro C."/>
        </authorList>
    </citation>
    <scope>NUCLEOTIDE SEQUENCE</scope>
</reference>
<reference evidence="1" key="1">
    <citation type="submission" date="2014-11" db="EMBL/GenBank/DDBJ databases">
        <authorList>
            <person name="Amaro Gonzalez C."/>
        </authorList>
    </citation>
    <scope>NUCLEOTIDE SEQUENCE</scope>
</reference>